<keyword evidence="5 7" id="KW-1133">Transmembrane helix</keyword>
<name>A0A1F4T743_UNCSA</name>
<comment type="similarity">
    <text evidence="1 7">Belongs to the Lgt family.</text>
</comment>
<feature type="binding site" evidence="7">
    <location>
        <position position="130"/>
    </location>
    <ligand>
        <name>a 1,2-diacyl-sn-glycero-3-phospho-(1'-sn-glycerol)</name>
        <dbReference type="ChEBI" id="CHEBI:64716"/>
    </ligand>
</feature>
<dbReference type="PANTHER" id="PTHR30589">
    <property type="entry name" value="PROLIPOPROTEIN DIACYLGLYCERYL TRANSFERASE"/>
    <property type="match status" value="1"/>
</dbReference>
<dbReference type="EC" id="2.5.1.145" evidence="7"/>
<keyword evidence="3 7" id="KW-0808">Transferase</keyword>
<dbReference type="HAMAP" id="MF_01147">
    <property type="entry name" value="Lgt"/>
    <property type="match status" value="1"/>
</dbReference>
<keyword evidence="8" id="KW-0449">Lipoprotein</keyword>
<dbReference type="AlphaFoldDB" id="A0A1F4T743"/>
<dbReference type="Pfam" id="PF01790">
    <property type="entry name" value="LGT"/>
    <property type="match status" value="1"/>
</dbReference>
<evidence type="ECO:0000256" key="5">
    <source>
        <dbReference type="ARBA" id="ARBA00022989"/>
    </source>
</evidence>
<protein>
    <recommendedName>
        <fullName evidence="7">Phosphatidylglycerol--prolipoprotein diacylglyceryl transferase</fullName>
        <ecNumber evidence="7">2.5.1.145</ecNumber>
    </recommendedName>
</protein>
<gene>
    <name evidence="7" type="primary">lgt</name>
    <name evidence="8" type="ORF">A3K49_06230</name>
</gene>
<proteinExistence type="inferred from homology"/>
<evidence type="ECO:0000256" key="6">
    <source>
        <dbReference type="ARBA" id="ARBA00023136"/>
    </source>
</evidence>
<evidence type="ECO:0000256" key="7">
    <source>
        <dbReference type="HAMAP-Rule" id="MF_01147"/>
    </source>
</evidence>
<dbReference type="GO" id="GO:0042158">
    <property type="term" value="P:lipoprotein biosynthetic process"/>
    <property type="evidence" value="ECO:0007669"/>
    <property type="project" value="UniProtKB-UniRule"/>
</dbReference>
<evidence type="ECO:0000313" key="8">
    <source>
        <dbReference type="EMBL" id="OGC28545.1"/>
    </source>
</evidence>
<comment type="caution">
    <text evidence="8">The sequence shown here is derived from an EMBL/GenBank/DDBJ whole genome shotgun (WGS) entry which is preliminary data.</text>
</comment>
<feature type="transmembrane region" description="Helical" evidence="7">
    <location>
        <begin position="124"/>
        <end position="143"/>
    </location>
</feature>
<dbReference type="EMBL" id="MEUG01000001">
    <property type="protein sequence ID" value="OGC28545.1"/>
    <property type="molecule type" value="Genomic_DNA"/>
</dbReference>
<sequence>MHPILIKLGSFSIYSYGFMVALGFLAGIGVSLRLAKQAGIKSETIIDLALYVIIAAIVGARFFYVVGQWNFYRGNLLEIIMIQRGGMVFLGGLIFALAAVVYFASAKQVPLRRLFDAITPGTALGYAIGRLGCFLNGCCFGLPTDRPWGLVFPSDCLAGSYFPDQHLHPTQLYSSALILLAFAFLLFLYYRKKFPGQVFFTGLILYSLYRFSVEFLRYSPIHWAGLTPSQWIVIPVIAFSCFYLWYYSNHDRSA</sequence>
<evidence type="ECO:0000256" key="2">
    <source>
        <dbReference type="ARBA" id="ARBA00022475"/>
    </source>
</evidence>
<comment type="catalytic activity">
    <reaction evidence="7">
        <text>L-cysteinyl-[prolipoprotein] + a 1,2-diacyl-sn-glycero-3-phospho-(1'-sn-glycerol) = an S-1,2-diacyl-sn-glyceryl-L-cysteinyl-[prolipoprotein] + sn-glycerol 1-phosphate + H(+)</text>
        <dbReference type="Rhea" id="RHEA:56712"/>
        <dbReference type="Rhea" id="RHEA-COMP:14679"/>
        <dbReference type="Rhea" id="RHEA-COMP:14680"/>
        <dbReference type="ChEBI" id="CHEBI:15378"/>
        <dbReference type="ChEBI" id="CHEBI:29950"/>
        <dbReference type="ChEBI" id="CHEBI:57685"/>
        <dbReference type="ChEBI" id="CHEBI:64716"/>
        <dbReference type="ChEBI" id="CHEBI:140658"/>
        <dbReference type="EC" id="2.5.1.145"/>
    </reaction>
</comment>
<feature type="transmembrane region" description="Helical" evidence="7">
    <location>
        <begin position="86"/>
        <end position="104"/>
    </location>
</feature>
<dbReference type="GO" id="GO:0008961">
    <property type="term" value="F:phosphatidylglycerol-prolipoprotein diacylglyceryl transferase activity"/>
    <property type="evidence" value="ECO:0007669"/>
    <property type="project" value="UniProtKB-UniRule"/>
</dbReference>
<feature type="transmembrane region" description="Helical" evidence="7">
    <location>
        <begin position="197"/>
        <end position="216"/>
    </location>
</feature>
<feature type="transmembrane region" description="Helical" evidence="7">
    <location>
        <begin position="13"/>
        <end position="32"/>
    </location>
</feature>
<dbReference type="Proteomes" id="UP000178602">
    <property type="component" value="Unassembled WGS sequence"/>
</dbReference>
<dbReference type="UniPathway" id="UPA00664"/>
<organism evidence="8 9">
    <name type="scientific">candidate division WOR-1 bacterium RIFOXYC12_FULL_54_18</name>
    <dbReference type="NCBI Taxonomy" id="1802584"/>
    <lineage>
        <taxon>Bacteria</taxon>
        <taxon>Bacillati</taxon>
        <taxon>Saganbacteria</taxon>
    </lineage>
</organism>
<dbReference type="InterPro" id="IPR001640">
    <property type="entry name" value="Lgt"/>
</dbReference>
<keyword evidence="4 7" id="KW-0812">Transmembrane</keyword>
<feature type="transmembrane region" description="Helical" evidence="7">
    <location>
        <begin position="228"/>
        <end position="247"/>
    </location>
</feature>
<reference evidence="8 9" key="1">
    <citation type="journal article" date="2016" name="Nat. Commun.">
        <title>Thousands of microbial genomes shed light on interconnected biogeochemical processes in an aquifer system.</title>
        <authorList>
            <person name="Anantharaman K."/>
            <person name="Brown C.T."/>
            <person name="Hug L.A."/>
            <person name="Sharon I."/>
            <person name="Castelle C.J."/>
            <person name="Probst A.J."/>
            <person name="Thomas B.C."/>
            <person name="Singh A."/>
            <person name="Wilkins M.J."/>
            <person name="Karaoz U."/>
            <person name="Brodie E.L."/>
            <person name="Williams K.H."/>
            <person name="Hubbard S.S."/>
            <person name="Banfield J.F."/>
        </authorList>
    </citation>
    <scope>NUCLEOTIDE SEQUENCE [LARGE SCALE GENOMIC DNA]</scope>
</reference>
<dbReference type="PANTHER" id="PTHR30589:SF0">
    <property type="entry name" value="PHOSPHATIDYLGLYCEROL--PROLIPOPROTEIN DIACYLGLYCERYL TRANSFERASE"/>
    <property type="match status" value="1"/>
</dbReference>
<dbReference type="GO" id="GO:0005886">
    <property type="term" value="C:plasma membrane"/>
    <property type="evidence" value="ECO:0007669"/>
    <property type="project" value="UniProtKB-SubCell"/>
</dbReference>
<comment type="subcellular location">
    <subcellularLocation>
        <location evidence="7">Cell membrane</location>
        <topology evidence="7">Multi-pass membrane protein</topology>
    </subcellularLocation>
</comment>
<keyword evidence="2 7" id="KW-1003">Cell membrane</keyword>
<accession>A0A1F4T743</accession>
<dbReference type="NCBIfam" id="TIGR00544">
    <property type="entry name" value="lgt"/>
    <property type="match status" value="1"/>
</dbReference>
<feature type="transmembrane region" description="Helical" evidence="7">
    <location>
        <begin position="172"/>
        <end position="190"/>
    </location>
</feature>
<comment type="pathway">
    <text evidence="7">Protein modification; lipoprotein biosynthesis (diacylglyceryl transfer).</text>
</comment>
<comment type="function">
    <text evidence="7">Catalyzes the transfer of the diacylglyceryl group from phosphatidylglycerol to the sulfhydryl group of the N-terminal cysteine of a prolipoprotein, the first step in the formation of mature lipoproteins.</text>
</comment>
<evidence type="ECO:0000313" key="9">
    <source>
        <dbReference type="Proteomes" id="UP000178602"/>
    </source>
</evidence>
<feature type="transmembrane region" description="Helical" evidence="7">
    <location>
        <begin position="44"/>
        <end position="66"/>
    </location>
</feature>
<keyword evidence="6 7" id="KW-0472">Membrane</keyword>
<evidence type="ECO:0000256" key="1">
    <source>
        <dbReference type="ARBA" id="ARBA00007150"/>
    </source>
</evidence>
<evidence type="ECO:0000256" key="3">
    <source>
        <dbReference type="ARBA" id="ARBA00022679"/>
    </source>
</evidence>
<evidence type="ECO:0000256" key="4">
    <source>
        <dbReference type="ARBA" id="ARBA00022692"/>
    </source>
</evidence>